<gene>
    <name evidence="7" type="ORF">VitviT2T_018571</name>
</gene>
<dbReference type="Pfam" id="PF03568">
    <property type="entry name" value="Separin_C"/>
    <property type="match status" value="1"/>
</dbReference>
<dbReference type="PROSITE" id="PS51700">
    <property type="entry name" value="SEPARIN"/>
    <property type="match status" value="1"/>
</dbReference>
<name>A0ABY9CY95_VITVI</name>
<protein>
    <recommendedName>
        <fullName evidence="2">separase</fullName>
        <ecNumber evidence="2">3.4.22.49</ecNumber>
    </recommendedName>
</protein>
<evidence type="ECO:0000256" key="5">
    <source>
        <dbReference type="SAM" id="MobiDB-lite"/>
    </source>
</evidence>
<dbReference type="Pfam" id="PF25113">
    <property type="entry name" value="TPR_ESP1_2nd"/>
    <property type="match status" value="1"/>
</dbReference>
<sequence length="2197" mass="247096">MDSSMESSLISKLQSSDFANIHHHFLSHLRPFSPFLNSKPTTTTTTTRKPNRSSSSSSSSSSIRSLAKQFLPFLNRVLSILPKILSVSSSDLETTSLRELFDTYRLCLDCLECVSSQLACKFYSIHLQRVRMVHCFVAQAMWREAVDESFSILQSLPAGLEGRYLPDLGKTGGGDQDFCGLVVEIVLSVVKCVSMSQSKEGREYRRVLDLVEELTPWFRVLDANTYEKLHRVLVSHLYRCTLFLVEELACFDGDLVCTFCAATLTEYAKSSMKDQTLKCGRRICSSLFSQKENGSSFVVGVLMCVLDTIAAECKVEMGNTFIEFVELVSYCANKCRITSKDLCTAVALHLNKMAGDFRQVLEPLNLILRLYATGLNFTGCNIQSSGSDSITSKSADDESAFEILLDDGDELQHLATSIGLLDNYFHINSKENKVSFSAEHKVTVGQICSHMESDYEASMAFAQKNGKAYLLLYLNALKFLCQPLAELVNLERVQIIAESEAISSSAKLCHIQNALHQFCDVFLFCHCCTSENKREEFDENNKAISSVAVAAFTLSFRTRINMQKSANFIRHVISNGWIQLQGLKFLFVNLHNIGVILYRKRQLKEASKAIKLCCRASWARVSFLCQMFLEKSKGLHDDLSEDAITDFVMEACKESSFLLDIVHQFDSGKVKSIVMSSLENWSAAANLFNMLPCPTALVKQWVKIECKLSKDDIEDEFSTFHCLLSSSANVSKRTLGIILEQELLAYEEMKALSPELCQKMQMKIFNILLQDVFITKDSCLQKSRILIRKGKALRACGTEGLKDCIHCFSEAISTINDMYGETCSRDIPVCHQLAVSYCLRALCIQEAEPTSKRVLQDIHAALNLWLSIHIPECSSTADQHDLLSKNTMLLLYNIVDLLSLKGYTKFHLDIYKLIIRLFKWKNVPLEKCLAILWEYRRINHALCTSPINEAFIMTFTEHCGENSKVIDFWISCIKGSQPLLVGFLQIFSFLFANLPQGSCHYKSSFRVDITIDEVKDTAEKLISRVPVSSHSVFLAGYLYYDLCERLTSNGRLIEALSFAKQAHQLRSKLFQEKFSQKYTSGLSDLQTFRLVATEVWSFSTISWELESCDLSPWNVLRCYLESTLQVGIIHEMIGNGTEAEALLCWGKMISSSQDLPLFIVSFSSMLGKLYCKKRIWDLAEKELQTAKQVMVDSSADISCLKCRLILEATIDQQLGDLYRSHLDCTTENLSIKRLSFAENLYKSALDKLNLSEWKNSVSSPEESCAASILSRNQLDAVTLFSTGEVTKVKMENKSRKAKKASQILPQEQCLISQNNSRLTRSKYRSCQDKSVSVQGEEQAGLTKYSNGKYVPAGTDPFSQKGSHVDVKSSMADVGSEITCICNKMKCWHCLPMEVMESGLVNNFIFMKWEFVRRRLSLRLLTGIGKCLGGRGEIHETHEIFLQSIFVLISRNPFSYGSSYVRPNFLLDLIGKEIPGDVFSVEHAAIIYNICWFSLKNYRSQDTRNICCDQSHIQITKIVSWLMLAFVLCREVPIIFQKVSRLLAAIYVLSASSEPFSLPPSSCKALSECHWASYFHHASLGTHLNHQFFSNMAGKLKAQNLLNVEGSHSTGPNCIRAETYNLLRLAPESLQGLEEFVMKFFEDLPCTTVICISLLGGALASLLRELLNYPSSVNAWVLLSRLNMKSQPVVILLPVDSVLEEVSDDDASSESGIHYEHKDLDKQWHCPWGSTVVDDVTPAFKTILEENYLSSSTFPLDDTKENRLQWWTQRKKLDHRLGKLLRDLEDLWLGPWRYLLLGECLDCERLDLIHKKLVHDLKSKCKMDVNESLLKIILGSARYSHGREQCFLQLYLNKGCYIGRVGFYDEKTRCKVFSNPCDRVEKKSALANQLISGAAEELEEEESVNREPIILVLDCEVQMLPWENIPVLRTQEVYRMPSIGSISAILDRSHHHQEQAGMNAAAFPLIDPLDAFYLLNPSGDLSSSQAAFEKWFRDQNIEGKAGIAPTVEELAGALKSHDLFIYIGHGSGAQYIPRHEIQKLENCAATLLMGCSSGSLSLNGQYTPQGTHLSYLSAGSPVIVANLWEVTDKDIDRFGKAMLDAWLRERSSPSVACAQCRLVAELKSMSITGGKGDAKKKIPRKKLSKACSSVVCEDYCNHRPKIGSFMSQAREACTLPFLIGASPVCYGVPTGIRKKKDS</sequence>
<dbReference type="InterPro" id="IPR005314">
    <property type="entry name" value="Peptidase_C50"/>
</dbReference>
<dbReference type="PANTHER" id="PTHR12792">
    <property type="entry name" value="EXTRA SPINDLE POLES 1-RELATED"/>
    <property type="match status" value="1"/>
</dbReference>
<evidence type="ECO:0000256" key="2">
    <source>
        <dbReference type="ARBA" id="ARBA00012489"/>
    </source>
</evidence>
<proteinExistence type="predicted"/>
<feature type="region of interest" description="Disordered" evidence="5">
    <location>
        <begin position="37"/>
        <end position="60"/>
    </location>
</feature>
<dbReference type="InterPro" id="IPR056932">
    <property type="entry name" value="TPR_ESP1_2nd"/>
</dbReference>
<dbReference type="EC" id="3.4.22.49" evidence="2"/>
<dbReference type="Pfam" id="PF25110">
    <property type="entry name" value="TPR_ESP1"/>
    <property type="match status" value="1"/>
</dbReference>
<evidence type="ECO:0000259" key="6">
    <source>
        <dbReference type="PROSITE" id="PS51700"/>
    </source>
</evidence>
<keyword evidence="8" id="KW-1185">Reference proteome</keyword>
<organism evidence="7 8">
    <name type="scientific">Vitis vinifera</name>
    <name type="common">Grape</name>
    <dbReference type="NCBI Taxonomy" id="29760"/>
    <lineage>
        <taxon>Eukaryota</taxon>
        <taxon>Viridiplantae</taxon>
        <taxon>Streptophyta</taxon>
        <taxon>Embryophyta</taxon>
        <taxon>Tracheophyta</taxon>
        <taxon>Spermatophyta</taxon>
        <taxon>Magnoliopsida</taxon>
        <taxon>eudicotyledons</taxon>
        <taxon>Gunneridae</taxon>
        <taxon>Pentapetalae</taxon>
        <taxon>rosids</taxon>
        <taxon>Vitales</taxon>
        <taxon>Vitaceae</taxon>
        <taxon>Viteae</taxon>
        <taxon>Vitis</taxon>
    </lineage>
</organism>
<dbReference type="InterPro" id="IPR056933">
    <property type="entry name" value="TPR_ESP1"/>
</dbReference>
<evidence type="ECO:0000256" key="3">
    <source>
        <dbReference type="ARBA" id="ARBA00022801"/>
    </source>
</evidence>
<keyword evidence="3" id="KW-0378">Hydrolase</keyword>
<accession>A0ABY9CY95</accession>
<feature type="domain" description="Peptidase C50" evidence="6">
    <location>
        <begin position="1967"/>
        <end position="2061"/>
    </location>
</feature>
<keyword evidence="4" id="KW-0159">Chromosome partition</keyword>
<dbReference type="PANTHER" id="PTHR12792:SF0">
    <property type="entry name" value="SEPARIN"/>
    <property type="match status" value="1"/>
</dbReference>
<evidence type="ECO:0000313" key="7">
    <source>
        <dbReference type="EMBL" id="WKA00187.1"/>
    </source>
</evidence>
<reference evidence="7 8" key="1">
    <citation type="journal article" date="2023" name="Hortic Res">
        <title>The complete reference genome for grapevine (Vitis vinifera L.) genetics and breeding.</title>
        <authorList>
            <person name="Shi X."/>
            <person name="Cao S."/>
            <person name="Wang X."/>
            <person name="Huang S."/>
            <person name="Wang Y."/>
            <person name="Liu Z."/>
            <person name="Liu W."/>
            <person name="Leng X."/>
            <person name="Peng Y."/>
            <person name="Wang N."/>
            <person name="Wang Y."/>
            <person name="Ma Z."/>
            <person name="Xu X."/>
            <person name="Zhang F."/>
            <person name="Xue H."/>
            <person name="Zhong H."/>
            <person name="Wang Y."/>
            <person name="Zhang K."/>
            <person name="Velt A."/>
            <person name="Avia K."/>
            <person name="Holtgrawe D."/>
            <person name="Grimplet J."/>
            <person name="Matus J.T."/>
            <person name="Ware D."/>
            <person name="Wu X."/>
            <person name="Wang H."/>
            <person name="Liu C."/>
            <person name="Fang Y."/>
            <person name="Rustenholz C."/>
            <person name="Cheng Z."/>
            <person name="Xiao H."/>
            <person name="Zhou Y."/>
        </authorList>
    </citation>
    <scope>NUCLEOTIDE SEQUENCE [LARGE SCALE GENOMIC DNA]</scope>
    <source>
        <strain evidence="8">cv. Pinot noir / PN40024</strain>
        <tissue evidence="7">Leaf</tissue>
    </source>
</reference>
<dbReference type="InterPro" id="IPR030397">
    <property type="entry name" value="SEPARIN_core_dom"/>
</dbReference>
<evidence type="ECO:0000256" key="4">
    <source>
        <dbReference type="ARBA" id="ARBA00022829"/>
    </source>
</evidence>
<evidence type="ECO:0000256" key="1">
    <source>
        <dbReference type="ARBA" id="ARBA00000451"/>
    </source>
</evidence>
<evidence type="ECO:0000313" key="8">
    <source>
        <dbReference type="Proteomes" id="UP001227230"/>
    </source>
</evidence>
<dbReference type="EMBL" id="CP126659">
    <property type="protein sequence ID" value="WKA00187.1"/>
    <property type="molecule type" value="Genomic_DNA"/>
</dbReference>
<comment type="catalytic activity">
    <reaction evidence="1">
        <text>All bonds known to be hydrolyzed by this endopeptidase have arginine in P1 and an acidic residue in P4. P6 is often occupied by an acidic residue or by a hydroxy-amino-acid residue, the phosphorylation of which enhances cleavage.</text>
        <dbReference type="EC" id="3.4.22.49"/>
    </reaction>
</comment>
<dbReference type="Proteomes" id="UP001227230">
    <property type="component" value="Chromosome 12"/>
</dbReference>